<protein>
    <submittedName>
        <fullName evidence="1">Uncharacterized protein</fullName>
    </submittedName>
</protein>
<proteinExistence type="predicted"/>
<accession>A0ACC3DMJ7</accession>
<keyword evidence="2" id="KW-1185">Reference proteome</keyword>
<feature type="non-terminal residue" evidence="1">
    <location>
        <position position="1"/>
    </location>
</feature>
<dbReference type="EMBL" id="JAWDJW010002568">
    <property type="protein sequence ID" value="KAK3077722.1"/>
    <property type="molecule type" value="Genomic_DNA"/>
</dbReference>
<reference evidence="1" key="1">
    <citation type="submission" date="2024-09" db="EMBL/GenBank/DDBJ databases">
        <title>Black Yeasts Isolated from many extreme environments.</title>
        <authorList>
            <person name="Coleine C."/>
            <person name="Stajich J.E."/>
            <person name="Selbmann L."/>
        </authorList>
    </citation>
    <scope>NUCLEOTIDE SEQUENCE</scope>
    <source>
        <strain evidence="1">CCFEE 5737</strain>
    </source>
</reference>
<organism evidence="1 2">
    <name type="scientific">Coniosporium uncinatum</name>
    <dbReference type="NCBI Taxonomy" id="93489"/>
    <lineage>
        <taxon>Eukaryota</taxon>
        <taxon>Fungi</taxon>
        <taxon>Dikarya</taxon>
        <taxon>Ascomycota</taxon>
        <taxon>Pezizomycotina</taxon>
        <taxon>Dothideomycetes</taxon>
        <taxon>Dothideomycetes incertae sedis</taxon>
        <taxon>Coniosporium</taxon>
    </lineage>
</organism>
<comment type="caution">
    <text evidence="1">The sequence shown here is derived from an EMBL/GenBank/DDBJ whole genome shotgun (WGS) entry which is preliminary data.</text>
</comment>
<dbReference type="Proteomes" id="UP001186974">
    <property type="component" value="Unassembled WGS sequence"/>
</dbReference>
<sequence>LELVATAPAHQGRGAGSMLMTSLCNLADKKDDIVYFEASSESVSVYRKFGFQEVDRIQVDIQGKPYVNLCMIRKPQLKTE</sequence>
<gene>
    <name evidence="1" type="ORF">LTS18_009479</name>
</gene>
<name>A0ACC3DMJ7_9PEZI</name>
<evidence type="ECO:0000313" key="2">
    <source>
        <dbReference type="Proteomes" id="UP001186974"/>
    </source>
</evidence>
<evidence type="ECO:0000313" key="1">
    <source>
        <dbReference type="EMBL" id="KAK3077722.1"/>
    </source>
</evidence>